<dbReference type="InterPro" id="IPR001806">
    <property type="entry name" value="Small_GTPase"/>
</dbReference>
<evidence type="ECO:0000256" key="2">
    <source>
        <dbReference type="ARBA" id="ARBA00022741"/>
    </source>
</evidence>
<protein>
    <submittedName>
        <fullName evidence="6">Uncharacterized protein</fullName>
    </submittedName>
</protein>
<evidence type="ECO:0000313" key="6">
    <source>
        <dbReference type="EMBL" id="TPX75644.1"/>
    </source>
</evidence>
<dbReference type="Proteomes" id="UP000320333">
    <property type="component" value="Unassembled WGS sequence"/>
</dbReference>
<feature type="region of interest" description="Disordered" evidence="5">
    <location>
        <begin position="1"/>
        <end position="35"/>
    </location>
</feature>
<dbReference type="GO" id="GO:0003924">
    <property type="term" value="F:GTPase activity"/>
    <property type="evidence" value="ECO:0007669"/>
    <property type="project" value="InterPro"/>
</dbReference>
<comment type="subcellular location">
    <subcellularLocation>
        <location evidence="4">Endomembrane system</location>
        <topology evidence="4">Lipid-anchor</topology>
        <orientation evidence="4">Cytoplasmic side</orientation>
    </subcellularLocation>
</comment>
<dbReference type="OrthoDB" id="18798at2759"/>
<feature type="compositionally biased region" description="Low complexity" evidence="5">
    <location>
        <begin position="19"/>
        <end position="29"/>
    </location>
</feature>
<sequence length="393" mass="44085">MWSRNSDALNDNARPSYLSAGPSRRSSAGGDDKSILPISRRVSAVNSVHAPDIQPVAHSPLSTRPTISLRLSVNPPPHSVTSEAREIIQNIDSGGSMILSEGTKLSRSPSVGASHLILSATQHGQSHLDSLPVLNGKAYARKFLGTEWNSHLVSDSSRVTNNKNYDFKCNIAVGAKLILFHMNEKLETSDKHSFHEGPKPFNWGLSIEFKEKSYIISDKLLRVEYWIANTSDDQLAKSARILSSCAAVIFVYDVNNRKSFSEVQKWLNAMDKHPFHQEKYKPIKVLLANDMDPKKIRLVSKDEGSFFADANKMFYHESNPEDRKTFKDVFYTTTRLIMDPIIAWQNPHMPGYALSNGFVRTRAAVTSQEKLSYFSKLESMLPENDVTASIDWL</sequence>
<dbReference type="STRING" id="246404.A0A507FH89"/>
<dbReference type="InterPro" id="IPR050305">
    <property type="entry name" value="Small_GTPase_Rab"/>
</dbReference>
<accession>A0A507FH89</accession>
<keyword evidence="2" id="KW-0547">Nucleotide-binding</keyword>
<dbReference type="PANTHER" id="PTHR47980">
    <property type="entry name" value="LD44762P"/>
    <property type="match status" value="1"/>
</dbReference>
<reference evidence="6 7" key="1">
    <citation type="journal article" date="2019" name="Sci. Rep.">
        <title>Comparative genomics of chytrid fungi reveal insights into the obligate biotrophic and pathogenic lifestyle of Synchytrium endobioticum.</title>
        <authorList>
            <person name="van de Vossenberg B.T.L.H."/>
            <person name="Warris S."/>
            <person name="Nguyen H.D.T."/>
            <person name="van Gent-Pelzer M.P.E."/>
            <person name="Joly D.L."/>
            <person name="van de Geest H.C."/>
            <person name="Bonants P.J.M."/>
            <person name="Smith D.S."/>
            <person name="Levesque C.A."/>
            <person name="van der Lee T.A.J."/>
        </authorList>
    </citation>
    <scope>NUCLEOTIDE SEQUENCE [LARGE SCALE GENOMIC DNA]</scope>
    <source>
        <strain evidence="6 7">CBS 675.73</strain>
    </source>
</reference>
<comment type="similarity">
    <text evidence="1">Belongs to the small GTPase superfamily. Rab family.</text>
</comment>
<dbReference type="PROSITE" id="PS51419">
    <property type="entry name" value="RAB"/>
    <property type="match status" value="1"/>
</dbReference>
<organism evidence="6 7">
    <name type="scientific">Chytriomyces confervae</name>
    <dbReference type="NCBI Taxonomy" id="246404"/>
    <lineage>
        <taxon>Eukaryota</taxon>
        <taxon>Fungi</taxon>
        <taxon>Fungi incertae sedis</taxon>
        <taxon>Chytridiomycota</taxon>
        <taxon>Chytridiomycota incertae sedis</taxon>
        <taxon>Chytridiomycetes</taxon>
        <taxon>Chytridiales</taxon>
        <taxon>Chytriomycetaceae</taxon>
        <taxon>Chytriomyces</taxon>
    </lineage>
</organism>
<dbReference type="SUPFAM" id="SSF52540">
    <property type="entry name" value="P-loop containing nucleoside triphosphate hydrolases"/>
    <property type="match status" value="1"/>
</dbReference>
<dbReference type="SMART" id="SM00175">
    <property type="entry name" value="RAB"/>
    <property type="match status" value="1"/>
</dbReference>
<evidence type="ECO:0000256" key="3">
    <source>
        <dbReference type="ARBA" id="ARBA00023134"/>
    </source>
</evidence>
<dbReference type="AlphaFoldDB" id="A0A507FH89"/>
<evidence type="ECO:0000256" key="1">
    <source>
        <dbReference type="ARBA" id="ARBA00006270"/>
    </source>
</evidence>
<evidence type="ECO:0000256" key="4">
    <source>
        <dbReference type="ARBA" id="ARBA00046278"/>
    </source>
</evidence>
<dbReference type="Gene3D" id="3.40.50.300">
    <property type="entry name" value="P-loop containing nucleotide triphosphate hydrolases"/>
    <property type="match status" value="1"/>
</dbReference>
<name>A0A507FH89_9FUNG</name>
<dbReference type="Pfam" id="PF00071">
    <property type="entry name" value="Ras"/>
    <property type="match status" value="1"/>
</dbReference>
<keyword evidence="7" id="KW-1185">Reference proteome</keyword>
<evidence type="ECO:0000313" key="7">
    <source>
        <dbReference type="Proteomes" id="UP000320333"/>
    </source>
</evidence>
<keyword evidence="3" id="KW-0342">GTP-binding</keyword>
<dbReference type="GO" id="GO:0005525">
    <property type="term" value="F:GTP binding"/>
    <property type="evidence" value="ECO:0007669"/>
    <property type="project" value="UniProtKB-KW"/>
</dbReference>
<dbReference type="InterPro" id="IPR027417">
    <property type="entry name" value="P-loop_NTPase"/>
</dbReference>
<dbReference type="EMBL" id="QEAP01000073">
    <property type="protein sequence ID" value="TPX75644.1"/>
    <property type="molecule type" value="Genomic_DNA"/>
</dbReference>
<dbReference type="GO" id="GO:0012505">
    <property type="term" value="C:endomembrane system"/>
    <property type="evidence" value="ECO:0007669"/>
    <property type="project" value="UniProtKB-SubCell"/>
</dbReference>
<evidence type="ECO:0000256" key="5">
    <source>
        <dbReference type="SAM" id="MobiDB-lite"/>
    </source>
</evidence>
<comment type="caution">
    <text evidence="6">The sequence shown here is derived from an EMBL/GenBank/DDBJ whole genome shotgun (WGS) entry which is preliminary data.</text>
</comment>
<gene>
    <name evidence="6" type="ORF">CcCBS67573_g03084</name>
</gene>
<proteinExistence type="inferred from homology"/>